<evidence type="ECO:0000313" key="3">
    <source>
        <dbReference type="Proteomes" id="UP000238083"/>
    </source>
</evidence>
<comment type="caution">
    <text evidence="2">The sequence shown here is derived from an EMBL/GenBank/DDBJ whole genome shotgun (WGS) entry which is preliminary data.</text>
</comment>
<dbReference type="SUPFAM" id="SSF51735">
    <property type="entry name" value="NAD(P)-binding Rossmann-fold domains"/>
    <property type="match status" value="1"/>
</dbReference>
<proteinExistence type="predicted"/>
<protein>
    <submittedName>
        <fullName evidence="2">Nucleoside-diphosphate-sugar epimerase</fullName>
    </submittedName>
</protein>
<dbReference type="PANTHER" id="PTHR43245">
    <property type="entry name" value="BIFUNCTIONAL POLYMYXIN RESISTANCE PROTEIN ARNA"/>
    <property type="match status" value="1"/>
</dbReference>
<sequence length="347" mass="37588">MRVAITGASGNVGTALLRRLAGTGTEVVGICRRLPDLEGVYADVQWESIDVAGPGAVERLAEVFRGVDAVVHTAWLIQPARDPQEMTRVNVGGSRNVVRAALQAGVPHLVHLSSVGAYATHPLGGGRVEEHWPATGIESSQYSREKAAVESYLDEVVAEHPELVVTRVRPALVFQRDAGSEIARYFMGALVPTRLLRRVPLPVLPLPQRLRFQVVHADDLADALARILERVPGGAFNVADEPLLTNRDLALSLNSPRFVGVDRKLVRALADLTYRAHLHPVQPGWLDLGYGVPVMDTTRAREVLGWRPAHAARDVLVELLDGVRDHAGAPSGALRRRTGLVTSRTGT</sequence>
<gene>
    <name evidence="2" type="ORF">CLV37_106105</name>
</gene>
<feature type="domain" description="NAD-dependent epimerase/dehydratase" evidence="1">
    <location>
        <begin position="3"/>
        <end position="239"/>
    </location>
</feature>
<accession>A0A2T0R3A7</accession>
<dbReference type="PANTHER" id="PTHR43245:SF52">
    <property type="entry name" value="NAD-DEPENDENT EPIMERASE_DEHYDRATASE"/>
    <property type="match status" value="1"/>
</dbReference>
<dbReference type="RefSeq" id="WP_106210970.1">
    <property type="nucleotide sequence ID" value="NZ_PVZF01000006.1"/>
</dbReference>
<keyword evidence="3" id="KW-1185">Reference proteome</keyword>
<dbReference type="Proteomes" id="UP000238083">
    <property type="component" value="Unassembled WGS sequence"/>
</dbReference>
<organism evidence="2 3">
    <name type="scientific">Kineococcus rhizosphaerae</name>
    <dbReference type="NCBI Taxonomy" id="559628"/>
    <lineage>
        <taxon>Bacteria</taxon>
        <taxon>Bacillati</taxon>
        <taxon>Actinomycetota</taxon>
        <taxon>Actinomycetes</taxon>
        <taxon>Kineosporiales</taxon>
        <taxon>Kineosporiaceae</taxon>
        <taxon>Kineococcus</taxon>
    </lineage>
</organism>
<dbReference type="InterPro" id="IPR050177">
    <property type="entry name" value="Lipid_A_modif_metabolic_enz"/>
</dbReference>
<dbReference type="AlphaFoldDB" id="A0A2T0R3A7"/>
<evidence type="ECO:0000259" key="1">
    <source>
        <dbReference type="Pfam" id="PF01370"/>
    </source>
</evidence>
<dbReference type="Gene3D" id="3.40.50.720">
    <property type="entry name" value="NAD(P)-binding Rossmann-like Domain"/>
    <property type="match status" value="1"/>
</dbReference>
<dbReference type="Pfam" id="PF01370">
    <property type="entry name" value="Epimerase"/>
    <property type="match status" value="1"/>
</dbReference>
<reference evidence="2 3" key="1">
    <citation type="submission" date="2018-03" db="EMBL/GenBank/DDBJ databases">
        <title>Genomic Encyclopedia of Archaeal and Bacterial Type Strains, Phase II (KMG-II): from individual species to whole genera.</title>
        <authorList>
            <person name="Goeker M."/>
        </authorList>
    </citation>
    <scope>NUCLEOTIDE SEQUENCE [LARGE SCALE GENOMIC DNA]</scope>
    <source>
        <strain evidence="2 3">DSM 19711</strain>
    </source>
</reference>
<dbReference type="EMBL" id="PVZF01000006">
    <property type="protein sequence ID" value="PRY14547.1"/>
    <property type="molecule type" value="Genomic_DNA"/>
</dbReference>
<dbReference type="InterPro" id="IPR001509">
    <property type="entry name" value="Epimerase_deHydtase"/>
</dbReference>
<dbReference type="InterPro" id="IPR036291">
    <property type="entry name" value="NAD(P)-bd_dom_sf"/>
</dbReference>
<dbReference type="OrthoDB" id="3338687at2"/>
<evidence type="ECO:0000313" key="2">
    <source>
        <dbReference type="EMBL" id="PRY14547.1"/>
    </source>
</evidence>
<name>A0A2T0R3A7_9ACTN</name>